<dbReference type="InterPro" id="IPR041483">
    <property type="entry name" value="TetR_C_34"/>
</dbReference>
<dbReference type="PROSITE" id="PS50977">
    <property type="entry name" value="HTH_TETR_2"/>
    <property type="match status" value="1"/>
</dbReference>
<evidence type="ECO:0000256" key="1">
    <source>
        <dbReference type="ARBA" id="ARBA00023125"/>
    </source>
</evidence>
<evidence type="ECO:0000256" key="2">
    <source>
        <dbReference type="PROSITE-ProRule" id="PRU00335"/>
    </source>
</evidence>
<dbReference type="Proteomes" id="UP001500707">
    <property type="component" value="Unassembled WGS sequence"/>
</dbReference>
<evidence type="ECO:0000259" key="3">
    <source>
        <dbReference type="PROSITE" id="PS50977"/>
    </source>
</evidence>
<name>A0ABP6YQ94_9ACTN</name>
<dbReference type="SUPFAM" id="SSF46689">
    <property type="entry name" value="Homeodomain-like"/>
    <property type="match status" value="1"/>
</dbReference>
<sequence>MAAMAFQRARTDEQRAQRRRQILEAAAGMLSEMPVAQLSLNELSRRVGLAKANVLRYFESREAVLLVLLDAEVKDWIAELERTGAPGEGTSRERGDRLADLLASSMAARPVLSDLLSAQAAVLEHNISAEVAVGHKLAARESVEALVRLVARHLPELGVEGSVALVETTLLMAMTAWPCSRPSEAVQAAYASDPQLAGMRIDFTDLVRRTAAVTASGLIARQEAAVRTRPTA</sequence>
<dbReference type="InterPro" id="IPR050109">
    <property type="entry name" value="HTH-type_TetR-like_transc_reg"/>
</dbReference>
<comment type="caution">
    <text evidence="4">The sequence shown here is derived from an EMBL/GenBank/DDBJ whole genome shotgun (WGS) entry which is preliminary data.</text>
</comment>
<gene>
    <name evidence="4" type="ORF">GCM10022295_82110</name>
</gene>
<accession>A0ABP6YQ94</accession>
<evidence type="ECO:0000313" key="4">
    <source>
        <dbReference type="EMBL" id="GAA3588128.1"/>
    </source>
</evidence>
<proteinExistence type="predicted"/>
<dbReference type="Gene3D" id="1.10.357.10">
    <property type="entry name" value="Tetracycline Repressor, domain 2"/>
    <property type="match status" value="1"/>
</dbReference>
<dbReference type="EMBL" id="BAABCE010000024">
    <property type="protein sequence ID" value="GAA3588128.1"/>
    <property type="molecule type" value="Genomic_DNA"/>
</dbReference>
<reference evidence="5" key="1">
    <citation type="journal article" date="2019" name="Int. J. Syst. Evol. Microbiol.">
        <title>The Global Catalogue of Microorganisms (GCM) 10K type strain sequencing project: providing services to taxonomists for standard genome sequencing and annotation.</title>
        <authorList>
            <consortium name="The Broad Institute Genomics Platform"/>
            <consortium name="The Broad Institute Genome Sequencing Center for Infectious Disease"/>
            <person name="Wu L."/>
            <person name="Ma J."/>
        </authorList>
    </citation>
    <scope>NUCLEOTIDE SEQUENCE [LARGE SCALE GENOMIC DNA]</scope>
    <source>
        <strain evidence="5">JCM 17656</strain>
    </source>
</reference>
<dbReference type="Pfam" id="PF00440">
    <property type="entry name" value="TetR_N"/>
    <property type="match status" value="1"/>
</dbReference>
<dbReference type="InterPro" id="IPR001647">
    <property type="entry name" value="HTH_TetR"/>
</dbReference>
<keyword evidence="1 2" id="KW-0238">DNA-binding</keyword>
<feature type="DNA-binding region" description="H-T-H motif" evidence="2">
    <location>
        <begin position="39"/>
        <end position="58"/>
    </location>
</feature>
<protein>
    <submittedName>
        <fullName evidence="4">TetR/AcrR family transcriptional regulator</fullName>
    </submittedName>
</protein>
<dbReference type="Pfam" id="PF17929">
    <property type="entry name" value="TetR_C_34"/>
    <property type="match status" value="1"/>
</dbReference>
<organism evidence="4 5">
    <name type="scientific">Streptomyces osmaniensis</name>
    <dbReference type="NCBI Taxonomy" id="593134"/>
    <lineage>
        <taxon>Bacteria</taxon>
        <taxon>Bacillati</taxon>
        <taxon>Actinomycetota</taxon>
        <taxon>Actinomycetes</taxon>
        <taxon>Kitasatosporales</taxon>
        <taxon>Streptomycetaceae</taxon>
        <taxon>Streptomyces</taxon>
    </lineage>
</organism>
<dbReference type="PANTHER" id="PTHR30055">
    <property type="entry name" value="HTH-TYPE TRANSCRIPTIONAL REGULATOR RUTR"/>
    <property type="match status" value="1"/>
</dbReference>
<evidence type="ECO:0000313" key="5">
    <source>
        <dbReference type="Proteomes" id="UP001500707"/>
    </source>
</evidence>
<keyword evidence="5" id="KW-1185">Reference proteome</keyword>
<dbReference type="InterPro" id="IPR009057">
    <property type="entry name" value="Homeodomain-like_sf"/>
</dbReference>
<dbReference type="PANTHER" id="PTHR30055:SF226">
    <property type="entry name" value="HTH-TYPE TRANSCRIPTIONAL REGULATOR PKSA"/>
    <property type="match status" value="1"/>
</dbReference>
<feature type="domain" description="HTH tetR-type" evidence="3">
    <location>
        <begin position="16"/>
        <end position="76"/>
    </location>
</feature>